<comment type="similarity">
    <text evidence="6">Belongs to the RNA polymerase beta' chain family. RpoC2 subfamily.</text>
</comment>
<dbReference type="InterPro" id="IPR012756">
    <property type="entry name" value="DNA-dir_RpoC2_beta_pp"/>
</dbReference>
<evidence type="ECO:0000256" key="4">
    <source>
        <dbReference type="ARBA" id="ARBA00022695"/>
    </source>
</evidence>
<evidence type="ECO:0000259" key="7">
    <source>
        <dbReference type="Pfam" id="PF04998"/>
    </source>
</evidence>
<dbReference type="HAMAP" id="MF_01324">
    <property type="entry name" value="RNApol_bact_RpoC2"/>
    <property type="match status" value="1"/>
</dbReference>
<dbReference type="Gene3D" id="1.10.150.390">
    <property type="match status" value="1"/>
</dbReference>
<evidence type="ECO:0000256" key="1">
    <source>
        <dbReference type="ARBA" id="ARBA00022478"/>
    </source>
</evidence>
<dbReference type="Pfam" id="PF04998">
    <property type="entry name" value="RNA_pol_Rpb1_5"/>
    <property type="match status" value="2"/>
</dbReference>
<reference evidence="9" key="2">
    <citation type="submission" date="2021-04" db="EMBL/GenBank/DDBJ databases">
        <title>The complete plastome of Andreaea rupestris Hedw. (Andreaeaceae, #Bryophyta).</title>
        <authorList>
            <person name="Jin X."/>
        </authorList>
    </citation>
    <scope>NUCLEOTIDE SEQUENCE</scope>
</reference>
<evidence type="ECO:0000256" key="6">
    <source>
        <dbReference type="HAMAP-Rule" id="MF_01324"/>
    </source>
</evidence>
<protein>
    <recommendedName>
        <fullName evidence="6">DNA-directed RNA polymerase subunit beta''</fullName>
        <ecNumber evidence="6">2.7.7.6</ecNumber>
    </recommendedName>
    <alternativeName>
        <fullName evidence="6">PEP</fullName>
    </alternativeName>
    <alternativeName>
        <fullName evidence="6">Plastid-encoded RNA polymerase subunit beta''</fullName>
        <shortName evidence="6">RNA polymerase subunit beta''</shortName>
    </alternativeName>
</protein>
<dbReference type="Pfam" id="PF05000">
    <property type="entry name" value="RNA_pol_Rpb1_4"/>
    <property type="match status" value="1"/>
</dbReference>
<keyword evidence="9" id="KW-0150">Chloroplast</keyword>
<comment type="cofactor">
    <cofactor evidence="6">
        <name>Zn(2+)</name>
        <dbReference type="ChEBI" id="CHEBI:29105"/>
    </cofactor>
    <text evidence="6">Binds 1 Zn(2+) ion per subunit.</text>
</comment>
<dbReference type="InterPro" id="IPR007083">
    <property type="entry name" value="RNA_pol_Rpb1_4"/>
</dbReference>
<dbReference type="SUPFAM" id="SSF64484">
    <property type="entry name" value="beta and beta-prime subunits of DNA dependent RNA-polymerase"/>
    <property type="match status" value="1"/>
</dbReference>
<dbReference type="GO" id="GO:0006351">
    <property type="term" value="P:DNA-templated transcription"/>
    <property type="evidence" value="ECO:0007669"/>
    <property type="project" value="UniProtKB-UniRule"/>
</dbReference>
<dbReference type="EC" id="2.7.7.6" evidence="6"/>
<keyword evidence="2 9" id="KW-0934">Plastid</keyword>
<evidence type="ECO:0000256" key="2">
    <source>
        <dbReference type="ARBA" id="ARBA00022640"/>
    </source>
</evidence>
<evidence type="ECO:0000313" key="9">
    <source>
        <dbReference type="EMBL" id="QTT78441.1"/>
    </source>
</evidence>
<organism evidence="9">
    <name type="scientific">Andreaea rupestris var. fauriei</name>
    <dbReference type="NCBI Taxonomy" id="573743"/>
    <lineage>
        <taxon>Eukaryota</taxon>
        <taxon>Viridiplantae</taxon>
        <taxon>Streptophyta</taxon>
        <taxon>Embryophyta</taxon>
        <taxon>Bryophyta</taxon>
        <taxon>Andreaeophytina</taxon>
        <taxon>Andreaeopsida</taxon>
        <taxon>Andreaeales</taxon>
        <taxon>Andreaeaceae</taxon>
        <taxon>Andreaea</taxon>
    </lineage>
</organism>
<feature type="binding site" evidence="6">
    <location>
        <position position="293"/>
    </location>
    <ligand>
        <name>Zn(2+)</name>
        <dbReference type="ChEBI" id="CHEBI:29105"/>
    </ligand>
</feature>
<dbReference type="EMBL" id="MW561627">
    <property type="protein sequence ID" value="QTT78441.1"/>
    <property type="molecule type" value="Genomic_DNA"/>
</dbReference>
<evidence type="ECO:0000259" key="8">
    <source>
        <dbReference type="Pfam" id="PF05000"/>
    </source>
</evidence>
<name>A0A8A9Y341_9BRYO</name>
<feature type="domain" description="RNA polymerase Rpb1" evidence="7">
    <location>
        <begin position="172"/>
        <end position="569"/>
    </location>
</feature>
<reference evidence="9" key="1">
    <citation type="submission" date="2021-02" db="EMBL/GenBank/DDBJ databases">
        <authorList>
            <consortium name="East China Normal University"/>
            <person name="Jin X."/>
        </authorList>
    </citation>
    <scope>NUCLEOTIDE SEQUENCE</scope>
</reference>
<dbReference type="GO" id="GO:0003899">
    <property type="term" value="F:DNA-directed RNA polymerase activity"/>
    <property type="evidence" value="ECO:0007669"/>
    <property type="project" value="UniProtKB-UniRule"/>
</dbReference>
<dbReference type="InterPro" id="IPR050254">
    <property type="entry name" value="RNA_pol_beta''_euk"/>
</dbReference>
<keyword evidence="1 6" id="KW-0240">DNA-directed RNA polymerase</keyword>
<feature type="binding site" evidence="6">
    <location>
        <position position="220"/>
    </location>
    <ligand>
        <name>Zn(2+)</name>
        <dbReference type="ChEBI" id="CHEBI:29105"/>
    </ligand>
</feature>
<dbReference type="InterPro" id="IPR038120">
    <property type="entry name" value="Rpb1_funnel_sf"/>
</dbReference>
<dbReference type="NCBIfam" id="TIGR02388">
    <property type="entry name" value="rpoC2_cyan"/>
    <property type="match status" value="1"/>
</dbReference>
<dbReference type="PANTHER" id="PTHR34995:SF1">
    <property type="entry name" value="DNA-DIRECTED RNA POLYMERASE SUBUNIT BETA"/>
    <property type="match status" value="1"/>
</dbReference>
<dbReference type="InterPro" id="IPR042102">
    <property type="entry name" value="RNA_pol_Rpb1_3_sf"/>
</dbReference>
<feature type="domain" description="RNA polymerase Rpb1" evidence="7">
    <location>
        <begin position="1185"/>
        <end position="1270"/>
    </location>
</feature>
<dbReference type="CDD" id="cd02655">
    <property type="entry name" value="RNAP_beta'_C"/>
    <property type="match status" value="1"/>
</dbReference>
<dbReference type="GO" id="GO:0000428">
    <property type="term" value="C:DNA-directed RNA polymerase complex"/>
    <property type="evidence" value="ECO:0007669"/>
    <property type="project" value="UniProtKB-KW"/>
</dbReference>
<dbReference type="Gene3D" id="1.10.274.100">
    <property type="entry name" value="RNA polymerase Rpb1, domain 3"/>
    <property type="match status" value="1"/>
</dbReference>
<dbReference type="GO" id="GO:0003677">
    <property type="term" value="F:DNA binding"/>
    <property type="evidence" value="ECO:0007669"/>
    <property type="project" value="UniProtKB-UniRule"/>
</dbReference>
<feature type="binding site" evidence="6">
    <location>
        <position position="303"/>
    </location>
    <ligand>
        <name>Zn(2+)</name>
        <dbReference type="ChEBI" id="CHEBI:29105"/>
    </ligand>
</feature>
<comment type="subcellular location">
    <subcellularLocation>
        <location evidence="6">Plastid</location>
        <location evidence="6">Chloroplast</location>
    </subcellularLocation>
</comment>
<evidence type="ECO:0000256" key="5">
    <source>
        <dbReference type="ARBA" id="ARBA00023163"/>
    </source>
</evidence>
<comment type="function">
    <text evidence="6">DNA-dependent RNA polymerase catalyzes the transcription of DNA into RNA using the four ribonucleoside triphosphates as substrates.</text>
</comment>
<accession>A0A8A9Y341</accession>
<feature type="binding site" evidence="6">
    <location>
        <position position="300"/>
    </location>
    <ligand>
        <name>Zn(2+)</name>
        <dbReference type="ChEBI" id="CHEBI:29105"/>
    </ligand>
</feature>
<proteinExistence type="inferred from homology"/>
<feature type="domain" description="RNA polymerase Rpb1" evidence="8">
    <location>
        <begin position="93"/>
        <end position="170"/>
    </location>
</feature>
<keyword evidence="5 6" id="KW-0804">Transcription</keyword>
<dbReference type="PANTHER" id="PTHR34995">
    <property type="entry name" value="DNA-DIRECTED RNA POLYMERASE SUBUNIT BETA"/>
    <property type="match status" value="1"/>
</dbReference>
<dbReference type="Gene3D" id="1.10.132.30">
    <property type="match status" value="1"/>
</dbReference>
<dbReference type="Gene3D" id="1.10.1790.20">
    <property type="match status" value="1"/>
</dbReference>
<keyword evidence="6" id="KW-0862">Zinc</keyword>
<gene>
    <name evidence="6 9" type="primary">rpoC2</name>
</gene>
<dbReference type="InterPro" id="IPR007081">
    <property type="entry name" value="RNA_pol_Rpb1_5"/>
</dbReference>
<geneLocation type="chloroplast" evidence="9"/>
<sequence length="1385" mass="159510">MVESAKLLFYNKVMDRTAIKQLISRLIAHFGITYTTHILDQLKTLGFQQATQAAISLGIDDLLTAPSKGWLIQDAEQQGYTSEKHHRYGNVHAVEKLRQLIETWYATSEYLKQEMNPNFRMTDPLNPVHMMSFSGARGSTSQVHQLVGMRGLMSDPQGQIIDLPIQSNFREGLSLTEYIISCYGARKGVVDTAVRTSDAGYLTRRLVEVVQHIVVRKFDCGTVQSIFITPFENSKKNLQINGQQKLIGRVLADNVYINERCIATRNQDITASLANYLITRQVKLISIRSPLICKSMLWICQLCYGWSLTHGNLIELGEAVGIIAGQSIGEPGTQLTLRTFHTGGVFTGDIAEHVRTPFNGIIKFNKNLIYPTRTRHGHPAWICHNNLSVVIKSKNKIHNLVIPSQSVLLVQNNQYVESKQVIAEVRAKISPFKEKVQKYIYSNLEGEMHWSTKVQHASEYAHSNVHLLLTTGHVWILSGNFYKNTGPFFIFYQNQDKINIKLPLAKQNLSYSKIEYIFSNKNWNSIYSNIIFYAYSILQIKKKKKTLFFFGKEKEKYEKKSLFNFMLKIPKNGILQNNDIFAIFDNPKYRIKSSGTIKYGNIKIDLNNKKNEIFKDQRTKIVRPKYKIIKVGNFFFLPEEVYILHQSLSSILVRNNSFVQAGTKITSTIRSQVAGLIKIKRNANNSFEIKILPGRIYYPEETQKFSKQNGIFVPPGEKIFEEFQSKNWIYLQWIVLSKENSFFLVRPAIEYKISNELNNSNLPIPFFFDLLKEHKIIKIKTVEYILYEDGEEIEIINKTGVQLVQSCLVLNWGTKIFIKEAYVSFIKIKINKIIKDFLQINLIQYPNLDVKKKNNIIILKSLFNNKIYSVSPFLNNENLLFSKHQGTIRVLSNRNKEGCSFLTLSPSNSFQTFLFNYTKKNVTIGITENSFKNKLKKNLINFIEKKDLSKKLSSKKITKNFILPIKKTRLTFLKKIGLLGHLQNITKFFQLFYLIEYNPLIPVKFSIIDSLKNKFQNPKWYLLDENKKIHKLLLGKNIIFNLLIWSFPLFFSLKKKFQLINLGQFICEGLSISKYQPFYESGQIIAIHIDFLVIRLAKPYLATGGATVHNNYGEIVKEGDTSITLIYERLKSGDIIQGLPKVEQLLEARPINPVSINLEKGFEDWNKDMTNFFGSLWGFFFSARISMEQSQINLVDQIQKVYESQGVQISNKHIEIIVRQMTSKVLTLEDGMANGFLPGELIEFSRAQRMNRALEEVIPYKPILLGITKASLNTQSFISEASFQETTRVLARAALRGRIDWLKGLKENVILGGIVPAGTGCQEVIWQRTLEKQKTILLKKTKTKLFHNKVKDIFLYEKLSISFNPEMIHKKLKQHLSEINIDRYI</sequence>
<evidence type="ECO:0000256" key="3">
    <source>
        <dbReference type="ARBA" id="ARBA00022679"/>
    </source>
</evidence>
<comment type="subunit">
    <text evidence="6">In plastids the minimal PEP RNA polymerase catalytic core is composed of four subunits: alpha, beta, beta', and beta''. When a (nuclear-encoded) sigma factor is associated with the core the holoenzyme is formed, which can initiate transcription.</text>
</comment>
<dbReference type="GO" id="GO:0009507">
    <property type="term" value="C:chloroplast"/>
    <property type="evidence" value="ECO:0007669"/>
    <property type="project" value="UniProtKB-SubCell"/>
</dbReference>
<keyword evidence="4 6" id="KW-0548">Nucleotidyltransferase</keyword>
<comment type="catalytic activity">
    <reaction evidence="6">
        <text>RNA(n) + a ribonucleoside 5'-triphosphate = RNA(n+1) + diphosphate</text>
        <dbReference type="Rhea" id="RHEA:21248"/>
        <dbReference type="Rhea" id="RHEA-COMP:14527"/>
        <dbReference type="Rhea" id="RHEA-COMP:17342"/>
        <dbReference type="ChEBI" id="CHEBI:33019"/>
        <dbReference type="ChEBI" id="CHEBI:61557"/>
        <dbReference type="ChEBI" id="CHEBI:140395"/>
        <dbReference type="EC" id="2.7.7.6"/>
    </reaction>
</comment>
<dbReference type="GO" id="GO:0008270">
    <property type="term" value="F:zinc ion binding"/>
    <property type="evidence" value="ECO:0007669"/>
    <property type="project" value="UniProtKB-UniRule"/>
</dbReference>
<keyword evidence="3 6" id="KW-0808">Transferase</keyword>
<keyword evidence="6" id="KW-0479">Metal-binding</keyword>